<comment type="caution">
    <text evidence="2">The sequence shown here is derived from an EMBL/GenBank/DDBJ whole genome shotgun (WGS) entry which is preliminary data.</text>
</comment>
<feature type="region of interest" description="Disordered" evidence="1">
    <location>
        <begin position="30"/>
        <end position="77"/>
    </location>
</feature>
<organism evidence="2 3">
    <name type="scientific">Trichomalopsis sarcophagae</name>
    <dbReference type="NCBI Taxonomy" id="543379"/>
    <lineage>
        <taxon>Eukaryota</taxon>
        <taxon>Metazoa</taxon>
        <taxon>Ecdysozoa</taxon>
        <taxon>Arthropoda</taxon>
        <taxon>Hexapoda</taxon>
        <taxon>Insecta</taxon>
        <taxon>Pterygota</taxon>
        <taxon>Neoptera</taxon>
        <taxon>Endopterygota</taxon>
        <taxon>Hymenoptera</taxon>
        <taxon>Apocrita</taxon>
        <taxon>Proctotrupomorpha</taxon>
        <taxon>Chalcidoidea</taxon>
        <taxon>Pteromalidae</taxon>
        <taxon>Pteromalinae</taxon>
        <taxon>Trichomalopsis</taxon>
    </lineage>
</organism>
<evidence type="ECO:0000256" key="1">
    <source>
        <dbReference type="SAM" id="MobiDB-lite"/>
    </source>
</evidence>
<dbReference type="Proteomes" id="UP000215335">
    <property type="component" value="Unassembled WGS sequence"/>
</dbReference>
<protein>
    <submittedName>
        <fullName evidence="2">Uncharacterized protein</fullName>
    </submittedName>
</protein>
<reference evidence="2 3" key="1">
    <citation type="journal article" date="2017" name="Curr. Biol.">
        <title>The Evolution of Venom by Co-option of Single-Copy Genes.</title>
        <authorList>
            <person name="Martinson E.O."/>
            <person name="Mrinalini"/>
            <person name="Kelkar Y.D."/>
            <person name="Chang C.H."/>
            <person name="Werren J.H."/>
        </authorList>
    </citation>
    <scope>NUCLEOTIDE SEQUENCE [LARGE SCALE GENOMIC DNA]</scope>
    <source>
        <strain evidence="2 3">Alberta</strain>
        <tissue evidence="2">Whole body</tissue>
    </source>
</reference>
<proteinExistence type="predicted"/>
<dbReference type="EMBL" id="NNAY01001337">
    <property type="protein sequence ID" value="OXU24319.1"/>
    <property type="molecule type" value="Genomic_DNA"/>
</dbReference>
<feature type="compositionally biased region" description="Basic and acidic residues" evidence="1">
    <location>
        <begin position="47"/>
        <end position="70"/>
    </location>
</feature>
<accession>A0A232F181</accession>
<dbReference type="AlphaFoldDB" id="A0A232F181"/>
<evidence type="ECO:0000313" key="2">
    <source>
        <dbReference type="EMBL" id="OXU24319.1"/>
    </source>
</evidence>
<keyword evidence="3" id="KW-1185">Reference proteome</keyword>
<name>A0A232F181_9HYME</name>
<sequence length="77" mass="8726">MLPLVATVSPSVWEQPVGIAKMIHRLTPRSSTLRPDITGSPGPTSSRDCRDTMLPRGRPEMEPRRIERSPGRWFPYL</sequence>
<evidence type="ECO:0000313" key="3">
    <source>
        <dbReference type="Proteomes" id="UP000215335"/>
    </source>
</evidence>
<gene>
    <name evidence="2" type="ORF">TSAR_010030</name>
</gene>